<dbReference type="GeneID" id="117360086"/>
<reference evidence="3" key="1">
    <citation type="submission" date="2025-08" db="UniProtKB">
        <authorList>
            <consortium name="RefSeq"/>
        </authorList>
    </citation>
    <scope>IDENTIFICATION</scope>
</reference>
<sequence>MLEKMVWSLCQGSSHKLTAYLKLWREADLCKPGFRRQRPALPKANSVMPHTKRKGTVKANPTLTPSQMSSPIQQSLDRYTVKLLNQTPVGLPAGELEEGASTALGLDASLSPPANLPPPCPAGEQGEMTLLGLDEDTKLESHEGGVSPVEPKDHCQGSIEPPTMGSTVVTLDTVWKAIQNLTDLVFKLTQETTLLVSKVDNLSKSLEVNKQETLAHFVQADKDVAGLKTNRRLNLRLLNFPRMTEMAPVDLLRKYFVKILDFSSTNIPPLNKVYYLPYSSKKEVPASLSQEKENHGQIKEKRDLIQDLSAILEESLMDVTERSTLLVSFVFENDLNLVMKHFFFFENHSHYSWDKRSGYIQMLQRLLRIKEKCF</sequence>
<evidence type="ECO:0000256" key="1">
    <source>
        <dbReference type="SAM" id="MobiDB-lite"/>
    </source>
</evidence>
<accession>A0A6P8RCH2</accession>
<keyword evidence="2" id="KW-1185">Reference proteome</keyword>
<dbReference type="AlphaFoldDB" id="A0A6P8RCH2"/>
<protein>
    <submittedName>
        <fullName evidence="3">Uncharacterized protein LOC117360086 isoform X1</fullName>
    </submittedName>
</protein>
<evidence type="ECO:0000313" key="3">
    <source>
        <dbReference type="RefSeq" id="XP_033799623.1"/>
    </source>
</evidence>
<feature type="compositionally biased region" description="Polar residues" evidence="1">
    <location>
        <begin position="59"/>
        <end position="72"/>
    </location>
</feature>
<gene>
    <name evidence="3" type="primary">LOC117360086</name>
</gene>
<dbReference type="RefSeq" id="XP_033799623.1">
    <property type="nucleotide sequence ID" value="XM_033943732.1"/>
</dbReference>
<organism evidence="2 3">
    <name type="scientific">Geotrypetes seraphini</name>
    <name type="common">Gaboon caecilian</name>
    <name type="synonym">Caecilia seraphini</name>
    <dbReference type="NCBI Taxonomy" id="260995"/>
    <lineage>
        <taxon>Eukaryota</taxon>
        <taxon>Metazoa</taxon>
        <taxon>Chordata</taxon>
        <taxon>Craniata</taxon>
        <taxon>Vertebrata</taxon>
        <taxon>Euteleostomi</taxon>
        <taxon>Amphibia</taxon>
        <taxon>Gymnophiona</taxon>
        <taxon>Geotrypetes</taxon>
    </lineage>
</organism>
<feature type="region of interest" description="Disordered" evidence="1">
    <location>
        <begin position="45"/>
        <end position="72"/>
    </location>
</feature>
<proteinExistence type="predicted"/>
<evidence type="ECO:0000313" key="2">
    <source>
        <dbReference type="Proteomes" id="UP000515159"/>
    </source>
</evidence>
<feature type="region of interest" description="Disordered" evidence="1">
    <location>
        <begin position="140"/>
        <end position="161"/>
    </location>
</feature>
<dbReference type="KEGG" id="gsh:117360086"/>
<dbReference type="Proteomes" id="UP000515159">
    <property type="component" value="Chromosome 4"/>
</dbReference>
<name>A0A6P8RCH2_GEOSA</name>
<dbReference type="InParanoid" id="A0A6P8RCH2"/>